<evidence type="ECO:0000313" key="1">
    <source>
        <dbReference type="EMBL" id="KAJ3034471.1"/>
    </source>
</evidence>
<name>A0AAD5WZ07_9FUNG</name>
<feature type="non-terminal residue" evidence="1">
    <location>
        <position position="113"/>
    </location>
</feature>
<dbReference type="Proteomes" id="UP001212841">
    <property type="component" value="Unassembled WGS sequence"/>
</dbReference>
<organism evidence="1 2">
    <name type="scientific">Rhizophlyctis rosea</name>
    <dbReference type="NCBI Taxonomy" id="64517"/>
    <lineage>
        <taxon>Eukaryota</taxon>
        <taxon>Fungi</taxon>
        <taxon>Fungi incertae sedis</taxon>
        <taxon>Chytridiomycota</taxon>
        <taxon>Chytridiomycota incertae sedis</taxon>
        <taxon>Chytridiomycetes</taxon>
        <taxon>Rhizophlyctidales</taxon>
        <taxon>Rhizophlyctidaceae</taxon>
        <taxon>Rhizophlyctis</taxon>
    </lineage>
</organism>
<evidence type="ECO:0000313" key="2">
    <source>
        <dbReference type="Proteomes" id="UP001212841"/>
    </source>
</evidence>
<proteinExistence type="predicted"/>
<reference evidence="1" key="1">
    <citation type="submission" date="2020-05" db="EMBL/GenBank/DDBJ databases">
        <title>Phylogenomic resolution of chytrid fungi.</title>
        <authorList>
            <person name="Stajich J.E."/>
            <person name="Amses K."/>
            <person name="Simmons R."/>
            <person name="Seto K."/>
            <person name="Myers J."/>
            <person name="Bonds A."/>
            <person name="Quandt C.A."/>
            <person name="Barry K."/>
            <person name="Liu P."/>
            <person name="Grigoriev I."/>
            <person name="Longcore J.E."/>
            <person name="James T.Y."/>
        </authorList>
    </citation>
    <scope>NUCLEOTIDE SEQUENCE</scope>
    <source>
        <strain evidence="1">JEL0318</strain>
    </source>
</reference>
<dbReference type="AlphaFoldDB" id="A0AAD5WZ07"/>
<keyword evidence="2" id="KW-1185">Reference proteome</keyword>
<gene>
    <name evidence="1" type="ORF">HK097_004500</name>
</gene>
<comment type="caution">
    <text evidence="1">The sequence shown here is derived from an EMBL/GenBank/DDBJ whole genome shotgun (WGS) entry which is preliminary data.</text>
</comment>
<sequence>MATIDVTTSLPKNLIEQFRQLGANIREDCDIVVVELLNYETTKAYDDFLASEKDVDLLLNPQFGPPLAPYVAPAVQAEVHQLLAAYQPLNARALAPGQPLPALGAYGATPPLG</sequence>
<dbReference type="EMBL" id="JADGJD010002156">
    <property type="protein sequence ID" value="KAJ3034471.1"/>
    <property type="molecule type" value="Genomic_DNA"/>
</dbReference>
<accession>A0AAD5WZ07</accession>
<protein>
    <submittedName>
        <fullName evidence="1">Uncharacterized protein</fullName>
    </submittedName>
</protein>